<dbReference type="AlphaFoldDB" id="A0A239AU51"/>
<dbReference type="RefSeq" id="WP_089281419.1">
    <property type="nucleotide sequence ID" value="NZ_FZOJ01000002.1"/>
</dbReference>
<feature type="transmembrane region" description="Helical" evidence="1">
    <location>
        <begin position="6"/>
        <end position="28"/>
    </location>
</feature>
<feature type="transmembrane region" description="Helical" evidence="1">
    <location>
        <begin position="40"/>
        <end position="56"/>
    </location>
</feature>
<dbReference type="Proteomes" id="UP000198304">
    <property type="component" value="Unassembled WGS sequence"/>
</dbReference>
<evidence type="ECO:0000313" key="2">
    <source>
        <dbReference type="EMBL" id="SNR98574.1"/>
    </source>
</evidence>
<evidence type="ECO:0000256" key="1">
    <source>
        <dbReference type="SAM" id="Phobius"/>
    </source>
</evidence>
<name>A0A239AU51_9FIRM</name>
<feature type="transmembrane region" description="Helical" evidence="1">
    <location>
        <begin position="62"/>
        <end position="80"/>
    </location>
</feature>
<sequence length="90" mass="10635">MEYINTGTFLMLEWIKTFIIFTIVDRIILGQKIIDNFKNHNTYISSLLVAAFLIVARARRFSIASLLLWGFIVMIFYNYVKKAKNYFIKS</sequence>
<gene>
    <name evidence="2" type="ORF">SAMN05446037_1002236</name>
</gene>
<keyword evidence="1" id="KW-1133">Transmembrane helix</keyword>
<accession>A0A239AU51</accession>
<proteinExistence type="predicted"/>
<organism evidence="2 3">
    <name type="scientific">Anaerovirgula multivorans</name>
    <dbReference type="NCBI Taxonomy" id="312168"/>
    <lineage>
        <taxon>Bacteria</taxon>
        <taxon>Bacillati</taxon>
        <taxon>Bacillota</taxon>
        <taxon>Clostridia</taxon>
        <taxon>Peptostreptococcales</taxon>
        <taxon>Natronincolaceae</taxon>
        <taxon>Anaerovirgula</taxon>
    </lineage>
</organism>
<protein>
    <submittedName>
        <fullName evidence="2">Uncharacterized protein</fullName>
    </submittedName>
</protein>
<keyword evidence="1" id="KW-0472">Membrane</keyword>
<evidence type="ECO:0000313" key="3">
    <source>
        <dbReference type="Proteomes" id="UP000198304"/>
    </source>
</evidence>
<keyword evidence="1" id="KW-0812">Transmembrane</keyword>
<reference evidence="2 3" key="1">
    <citation type="submission" date="2017-06" db="EMBL/GenBank/DDBJ databases">
        <authorList>
            <person name="Kim H.J."/>
            <person name="Triplett B.A."/>
        </authorList>
    </citation>
    <scope>NUCLEOTIDE SEQUENCE [LARGE SCALE GENOMIC DNA]</scope>
    <source>
        <strain evidence="2 3">SCA</strain>
    </source>
</reference>
<keyword evidence="3" id="KW-1185">Reference proteome</keyword>
<dbReference type="EMBL" id="FZOJ01000002">
    <property type="protein sequence ID" value="SNR98574.1"/>
    <property type="molecule type" value="Genomic_DNA"/>
</dbReference>
<dbReference type="OrthoDB" id="1956457at2"/>